<accession>A0A158EWV3</accession>
<protein>
    <submittedName>
        <fullName evidence="1">Uncharacterized protein</fullName>
    </submittedName>
</protein>
<name>A0A158EWV3_CABSO</name>
<reference evidence="1 2" key="1">
    <citation type="submission" date="2016-01" db="EMBL/GenBank/DDBJ databases">
        <authorList>
            <person name="Oliw E.H."/>
        </authorList>
    </citation>
    <scope>NUCLEOTIDE SEQUENCE [LARGE SCALE GENOMIC DNA]</scope>
    <source>
        <strain evidence="1">LMG 22029</strain>
    </source>
</reference>
<sequence length="181" mass="20071">MFRRRYELGITHAAAANSAAFVAGLNADDQDLLFDIGRSELSARVSLAQQSAIDGSLPLCFMWGQPDLSIREACVQSAILMRQQNAFSCRKSSTKAPRPRAWTERHYRSLRREYAAVLHYWMAANSMVGNAPSYEALVEAVSSELFAKLAESAMQFIFEAFVVRSPVAPESSRTALAFPVM</sequence>
<dbReference type="EMBL" id="FCOC02000001">
    <property type="protein sequence ID" value="SAL12024.1"/>
    <property type="molecule type" value="Genomic_DNA"/>
</dbReference>
<proteinExistence type="predicted"/>
<gene>
    <name evidence="1" type="ORF">AWB64_00466</name>
</gene>
<dbReference type="Proteomes" id="UP000054893">
    <property type="component" value="Unassembled WGS sequence"/>
</dbReference>
<dbReference type="AlphaFoldDB" id="A0A158EWV3"/>
<organism evidence="1 2">
    <name type="scientific">Caballeronia sordidicola</name>
    <name type="common">Burkholderia sordidicola</name>
    <dbReference type="NCBI Taxonomy" id="196367"/>
    <lineage>
        <taxon>Bacteria</taxon>
        <taxon>Pseudomonadati</taxon>
        <taxon>Pseudomonadota</taxon>
        <taxon>Betaproteobacteria</taxon>
        <taxon>Burkholderiales</taxon>
        <taxon>Burkholderiaceae</taxon>
        <taxon>Caballeronia</taxon>
    </lineage>
</organism>
<evidence type="ECO:0000313" key="2">
    <source>
        <dbReference type="Proteomes" id="UP000054893"/>
    </source>
</evidence>
<evidence type="ECO:0000313" key="1">
    <source>
        <dbReference type="EMBL" id="SAL12024.1"/>
    </source>
</evidence>
<dbReference type="RefSeq" id="WP_157766565.1">
    <property type="nucleotide sequence ID" value="NZ_FCOC02000001.1"/>
</dbReference>